<feature type="compositionally biased region" description="Polar residues" evidence="1">
    <location>
        <begin position="1"/>
        <end position="10"/>
    </location>
</feature>
<reference evidence="2 3" key="1">
    <citation type="journal article" date="2022" name="Allergy">
        <title>Genome assembly and annotation of Periplaneta americana reveal a comprehensive cockroach allergen profile.</title>
        <authorList>
            <person name="Wang L."/>
            <person name="Xiong Q."/>
            <person name="Saelim N."/>
            <person name="Wang L."/>
            <person name="Nong W."/>
            <person name="Wan A.T."/>
            <person name="Shi M."/>
            <person name="Liu X."/>
            <person name="Cao Q."/>
            <person name="Hui J.H.L."/>
            <person name="Sookrung N."/>
            <person name="Leung T.F."/>
            <person name="Tungtrongchitr A."/>
            <person name="Tsui S.K.W."/>
        </authorList>
    </citation>
    <scope>NUCLEOTIDE SEQUENCE [LARGE SCALE GENOMIC DNA]</scope>
    <source>
        <strain evidence="2">PWHHKU_190912</strain>
    </source>
</reference>
<evidence type="ECO:0000313" key="3">
    <source>
        <dbReference type="Proteomes" id="UP001148838"/>
    </source>
</evidence>
<dbReference type="PANTHER" id="PTHR47326">
    <property type="entry name" value="TRANSPOSABLE ELEMENT TC3 TRANSPOSASE-LIKE PROTEIN"/>
    <property type="match status" value="1"/>
</dbReference>
<feature type="compositionally biased region" description="Basic and acidic residues" evidence="1">
    <location>
        <begin position="53"/>
        <end position="63"/>
    </location>
</feature>
<feature type="region of interest" description="Disordered" evidence="1">
    <location>
        <begin position="1"/>
        <end position="20"/>
    </location>
</feature>
<dbReference type="PANTHER" id="PTHR47326:SF1">
    <property type="entry name" value="HTH PSQ-TYPE DOMAIN-CONTAINING PROTEIN"/>
    <property type="match status" value="1"/>
</dbReference>
<gene>
    <name evidence="2" type="ORF">ANN_00864</name>
</gene>
<proteinExistence type="predicted"/>
<evidence type="ECO:0000256" key="1">
    <source>
        <dbReference type="SAM" id="MobiDB-lite"/>
    </source>
</evidence>
<sequence length="247" mass="28745">MTDYTPPQSDQEQEEYSDIQNNIVVIGRAVNSRKGSGRKRIQRNKAQTYRRMSAKEKKEKSVLHDEKWKNTVDDAGVDCEGKEKKKKTREQWMDGVRSMTRRDLTENDAEDRDLFNINRNDSVPVRDTILCWVNNLLTKGAILKNKPPGPQRRVRTPGNVERVRQAILRSPGRSARRYSAALGISIRTACVYEDKPRILDELKDAIRQHITQINRDLLERIEVNFRQQLQQCVNTDGHHMPHVIFRS</sequence>
<accession>A0ABQ8TUZ2</accession>
<dbReference type="EMBL" id="JAJSOF020000003">
    <property type="protein sequence ID" value="KAJ4449465.1"/>
    <property type="molecule type" value="Genomic_DNA"/>
</dbReference>
<keyword evidence="3" id="KW-1185">Reference proteome</keyword>
<name>A0ABQ8TUZ2_PERAM</name>
<evidence type="ECO:0000313" key="2">
    <source>
        <dbReference type="EMBL" id="KAJ4449465.1"/>
    </source>
</evidence>
<feature type="region of interest" description="Disordered" evidence="1">
    <location>
        <begin position="30"/>
        <end position="63"/>
    </location>
</feature>
<organism evidence="2 3">
    <name type="scientific">Periplaneta americana</name>
    <name type="common">American cockroach</name>
    <name type="synonym">Blatta americana</name>
    <dbReference type="NCBI Taxonomy" id="6978"/>
    <lineage>
        <taxon>Eukaryota</taxon>
        <taxon>Metazoa</taxon>
        <taxon>Ecdysozoa</taxon>
        <taxon>Arthropoda</taxon>
        <taxon>Hexapoda</taxon>
        <taxon>Insecta</taxon>
        <taxon>Pterygota</taxon>
        <taxon>Neoptera</taxon>
        <taxon>Polyneoptera</taxon>
        <taxon>Dictyoptera</taxon>
        <taxon>Blattodea</taxon>
        <taxon>Blattoidea</taxon>
        <taxon>Blattidae</taxon>
        <taxon>Blattinae</taxon>
        <taxon>Periplaneta</taxon>
    </lineage>
</organism>
<comment type="caution">
    <text evidence="2">The sequence shown here is derived from an EMBL/GenBank/DDBJ whole genome shotgun (WGS) entry which is preliminary data.</text>
</comment>
<protein>
    <submittedName>
        <fullName evidence="2">Uncharacterized protein</fullName>
    </submittedName>
</protein>
<dbReference type="Proteomes" id="UP001148838">
    <property type="component" value="Unassembled WGS sequence"/>
</dbReference>